<dbReference type="SUPFAM" id="SSF55315">
    <property type="entry name" value="L30e-like"/>
    <property type="match status" value="1"/>
</dbReference>
<organism evidence="2 3">
    <name type="scientific">Desulfallas thermosapovorans DSM 6562</name>
    <dbReference type="NCBI Taxonomy" id="1121431"/>
    <lineage>
        <taxon>Bacteria</taxon>
        <taxon>Bacillati</taxon>
        <taxon>Bacillota</taxon>
        <taxon>Clostridia</taxon>
        <taxon>Eubacteriales</taxon>
        <taxon>Desulfallaceae</taxon>
        <taxon>Desulfallas</taxon>
    </lineage>
</organism>
<keyword evidence="2" id="KW-0687">Ribonucleoprotein</keyword>
<dbReference type="AlphaFoldDB" id="A0A5S4ZXZ9"/>
<evidence type="ECO:0000259" key="1">
    <source>
        <dbReference type="Pfam" id="PF01248"/>
    </source>
</evidence>
<accession>A0A5S4ZXZ9</accession>
<gene>
    <name evidence="2" type="ORF">LX24_00176</name>
</gene>
<dbReference type="InterPro" id="IPR004038">
    <property type="entry name" value="Ribosomal_eL8/eL30/eS12/Gad45"/>
</dbReference>
<dbReference type="Gene3D" id="3.30.1330.30">
    <property type="match status" value="1"/>
</dbReference>
<sequence>MTDAAAGLLGLCRRAGKVISGETAVQSAILKNEVKLLILACDASKRSQENLMQLAKDNNIPVFHYSTKNELGLLLGKAPRAAVAITDEQLARGIAGAMERGEVDLYTS</sequence>
<dbReference type="Proteomes" id="UP000323166">
    <property type="component" value="Unassembled WGS sequence"/>
</dbReference>
<protein>
    <submittedName>
        <fullName evidence="2">Ribosomal protein L7Ae-like RNA K-turn-binding protein</fullName>
    </submittedName>
</protein>
<name>A0A5S4ZXZ9_9FIRM</name>
<dbReference type="Pfam" id="PF01248">
    <property type="entry name" value="Ribosomal_L7Ae"/>
    <property type="match status" value="1"/>
</dbReference>
<dbReference type="RefSeq" id="WP_166510247.1">
    <property type="nucleotide sequence ID" value="NZ_VNHM01000001.1"/>
</dbReference>
<dbReference type="EMBL" id="VNHM01000001">
    <property type="protein sequence ID" value="TYO97892.1"/>
    <property type="molecule type" value="Genomic_DNA"/>
</dbReference>
<feature type="domain" description="Ribosomal protein eL8/eL30/eS12/Gadd45" evidence="1">
    <location>
        <begin position="6"/>
        <end position="89"/>
    </location>
</feature>
<comment type="caution">
    <text evidence="2">The sequence shown here is derived from an EMBL/GenBank/DDBJ whole genome shotgun (WGS) entry which is preliminary data.</text>
</comment>
<keyword evidence="3" id="KW-1185">Reference proteome</keyword>
<keyword evidence="2" id="KW-0689">Ribosomal protein</keyword>
<proteinExistence type="predicted"/>
<dbReference type="GO" id="GO:0005840">
    <property type="term" value="C:ribosome"/>
    <property type="evidence" value="ECO:0007669"/>
    <property type="project" value="UniProtKB-KW"/>
</dbReference>
<dbReference type="InterPro" id="IPR029064">
    <property type="entry name" value="Ribosomal_eL30-like_sf"/>
</dbReference>
<evidence type="ECO:0000313" key="2">
    <source>
        <dbReference type="EMBL" id="TYO97892.1"/>
    </source>
</evidence>
<evidence type="ECO:0000313" key="3">
    <source>
        <dbReference type="Proteomes" id="UP000323166"/>
    </source>
</evidence>
<reference evidence="2 3" key="1">
    <citation type="submission" date="2019-07" db="EMBL/GenBank/DDBJ databases">
        <title>Genomic Encyclopedia of Type Strains, Phase I: the one thousand microbial genomes (KMG-I) project.</title>
        <authorList>
            <person name="Kyrpides N."/>
        </authorList>
    </citation>
    <scope>NUCLEOTIDE SEQUENCE [LARGE SCALE GENOMIC DNA]</scope>
    <source>
        <strain evidence="2 3">DSM 6562</strain>
    </source>
</reference>